<feature type="region of interest" description="Disordered" evidence="1">
    <location>
        <begin position="71"/>
        <end position="103"/>
    </location>
</feature>
<dbReference type="Pfam" id="PF01575">
    <property type="entry name" value="MaoC_dehydratas"/>
    <property type="match status" value="1"/>
</dbReference>
<dbReference type="OrthoDB" id="3257538at2759"/>
<evidence type="ECO:0000259" key="2">
    <source>
        <dbReference type="Pfam" id="PF01575"/>
    </source>
</evidence>
<evidence type="ECO:0000256" key="1">
    <source>
        <dbReference type="SAM" id="MobiDB-lite"/>
    </source>
</evidence>
<dbReference type="InterPro" id="IPR052741">
    <property type="entry name" value="Mitochondrial_HTD2"/>
</dbReference>
<dbReference type="SUPFAM" id="SSF54637">
    <property type="entry name" value="Thioesterase/thiol ester dehydrase-isomerase"/>
    <property type="match status" value="1"/>
</dbReference>
<dbReference type="STRING" id="1230097.A0A423XMB2"/>
<evidence type="ECO:0000313" key="4">
    <source>
        <dbReference type="Proteomes" id="UP000285146"/>
    </source>
</evidence>
<protein>
    <recommendedName>
        <fullName evidence="2">MaoC-like domain-containing protein</fullName>
    </recommendedName>
</protein>
<dbReference type="GO" id="GO:0005739">
    <property type="term" value="C:mitochondrion"/>
    <property type="evidence" value="ECO:0007669"/>
    <property type="project" value="TreeGrafter"/>
</dbReference>
<dbReference type="AlphaFoldDB" id="A0A423XMB2"/>
<dbReference type="Proteomes" id="UP000285146">
    <property type="component" value="Unassembled WGS sequence"/>
</dbReference>
<dbReference type="GO" id="GO:0019171">
    <property type="term" value="F:(3R)-hydroxyacyl-[acyl-carrier-protein] dehydratase activity"/>
    <property type="evidence" value="ECO:0007669"/>
    <property type="project" value="TreeGrafter"/>
</dbReference>
<feature type="compositionally biased region" description="Low complexity" evidence="1">
    <location>
        <begin position="87"/>
        <end position="103"/>
    </location>
</feature>
<comment type="caution">
    <text evidence="3">The sequence shown here is derived from an EMBL/GenBank/DDBJ whole genome shotgun (WGS) entry which is preliminary data.</text>
</comment>
<dbReference type="InterPro" id="IPR029069">
    <property type="entry name" value="HotDog_dom_sf"/>
</dbReference>
<gene>
    <name evidence="3" type="ORF">VPNG_00951</name>
</gene>
<sequence>MKIRPSSLRLAWRISTRNITTTTTTTSPSRPGKFANIKHDLLSRPPRTYYDYLTPTNSHLLNVTLADHFPPPTTSTTTSDEADHWTLPSISSSSPLSSPGPNLLPQGHHLVYFPATHPTSALRPDGTDTDHWPGPPFTRRLWAGGSVHFSHDALRLDGRRAVCVESVGDVRLKPAPVAKGAAGEVHGGGEGEDRVLAAGDKLFVDILRSYGSAVDGTGAELKGLDAVEQVTASPAITERRTLVFLNETDATAAAAAAAAGERKPRSTRKDINTTAHHSVTITPNPALLFRFSALSFNAHAIHLDPAYTAAAEGYRGRLVHGPLLLVLMLSALRRALDGTGLAVSGLDYRNLEPVYVGEEMRVCVSPGRTRWNVWVEGAGGRRCVKGSAQVVGDLG</sequence>
<dbReference type="InterPro" id="IPR002539">
    <property type="entry name" value="MaoC-like_dom"/>
</dbReference>
<dbReference type="PANTHER" id="PTHR28152:SF1">
    <property type="entry name" value="HYDROXYACYL-THIOESTER DEHYDRATASE TYPE 2, MITOCHONDRIAL"/>
    <property type="match status" value="1"/>
</dbReference>
<name>A0A423XMB2_9PEZI</name>
<organism evidence="3 4">
    <name type="scientific">Cytospora leucostoma</name>
    <dbReference type="NCBI Taxonomy" id="1230097"/>
    <lineage>
        <taxon>Eukaryota</taxon>
        <taxon>Fungi</taxon>
        <taxon>Dikarya</taxon>
        <taxon>Ascomycota</taxon>
        <taxon>Pezizomycotina</taxon>
        <taxon>Sordariomycetes</taxon>
        <taxon>Sordariomycetidae</taxon>
        <taxon>Diaporthales</taxon>
        <taxon>Cytosporaceae</taxon>
        <taxon>Cytospora</taxon>
    </lineage>
</organism>
<feature type="domain" description="MaoC-like" evidence="2">
    <location>
        <begin position="272"/>
        <end position="364"/>
    </location>
</feature>
<proteinExistence type="predicted"/>
<reference evidence="3 4" key="1">
    <citation type="submission" date="2015-09" db="EMBL/GenBank/DDBJ databases">
        <title>Host preference determinants of Valsa canker pathogens revealed by comparative genomics.</title>
        <authorList>
            <person name="Yin Z."/>
            <person name="Huang L."/>
        </authorList>
    </citation>
    <scope>NUCLEOTIDE SEQUENCE [LARGE SCALE GENOMIC DNA]</scope>
    <source>
        <strain evidence="3 4">SXYLt</strain>
    </source>
</reference>
<accession>A0A423XMB2</accession>
<dbReference type="Gene3D" id="3.10.129.10">
    <property type="entry name" value="Hotdog Thioesterase"/>
    <property type="match status" value="1"/>
</dbReference>
<dbReference type="PANTHER" id="PTHR28152">
    <property type="entry name" value="HYDROXYACYL-THIOESTER DEHYDRATASE TYPE 2, MITOCHONDRIAL"/>
    <property type="match status" value="1"/>
</dbReference>
<dbReference type="EMBL" id="LKEB01000002">
    <property type="protein sequence ID" value="ROW17653.1"/>
    <property type="molecule type" value="Genomic_DNA"/>
</dbReference>
<evidence type="ECO:0000313" key="3">
    <source>
        <dbReference type="EMBL" id="ROW17653.1"/>
    </source>
</evidence>
<dbReference type="InParanoid" id="A0A423XMB2"/>
<keyword evidence="4" id="KW-1185">Reference proteome</keyword>